<keyword evidence="3" id="KW-0997">Cell inner membrane</keyword>
<dbReference type="PANTHER" id="PTHR28259">
    <property type="entry name" value="FLUORIDE EXPORT PROTEIN 1-RELATED"/>
    <property type="match status" value="1"/>
</dbReference>
<feature type="transmembrane region" description="Helical" evidence="12">
    <location>
        <begin position="36"/>
        <end position="56"/>
    </location>
</feature>
<evidence type="ECO:0000256" key="4">
    <source>
        <dbReference type="ARBA" id="ARBA00022692"/>
    </source>
</evidence>
<keyword evidence="8 12" id="KW-0472">Membrane</keyword>
<comment type="function">
    <text evidence="12">Fluoride-specific ion channel. Important for reducing fluoride concentration in the cell, thus reducing its toxicity.</text>
</comment>
<comment type="caution">
    <text evidence="13">The sequence shown here is derived from an EMBL/GenBank/DDBJ whole genome shotgun (WGS) entry which is preliminary data.</text>
</comment>
<evidence type="ECO:0000256" key="8">
    <source>
        <dbReference type="ARBA" id="ARBA00023136"/>
    </source>
</evidence>
<evidence type="ECO:0000256" key="5">
    <source>
        <dbReference type="ARBA" id="ARBA00022989"/>
    </source>
</evidence>
<organism evidence="13 14">
    <name type="scientific">Paraferrimonas haliotis</name>
    <dbReference type="NCBI Taxonomy" id="2013866"/>
    <lineage>
        <taxon>Bacteria</taxon>
        <taxon>Pseudomonadati</taxon>
        <taxon>Pseudomonadota</taxon>
        <taxon>Gammaproteobacteria</taxon>
        <taxon>Alteromonadales</taxon>
        <taxon>Ferrimonadaceae</taxon>
        <taxon>Paraferrimonas</taxon>
    </lineage>
</organism>
<dbReference type="RefSeq" id="WP_095499486.1">
    <property type="nucleotide sequence ID" value="NZ_BSPO01000003.1"/>
</dbReference>
<evidence type="ECO:0000313" key="14">
    <source>
        <dbReference type="Proteomes" id="UP001157439"/>
    </source>
</evidence>
<dbReference type="GO" id="GO:0005886">
    <property type="term" value="C:plasma membrane"/>
    <property type="evidence" value="ECO:0007669"/>
    <property type="project" value="UniProtKB-SubCell"/>
</dbReference>
<keyword evidence="7 12" id="KW-0406">Ion transport</keyword>
<sequence>MFTNIGFIALGGAMGASCRFLVAELCLALFGRGFPIATLTVNVVGSFLIGVMVSLIEQEVLLHGAWKQVIVIGFLGAFTTFSTFSMDNLLLLQQGEYLKMSFNMLANLILCFAAVAAGFYLIQRQFG</sequence>
<comment type="catalytic activity">
    <reaction evidence="11">
        <text>fluoride(in) = fluoride(out)</text>
        <dbReference type="Rhea" id="RHEA:76159"/>
        <dbReference type="ChEBI" id="CHEBI:17051"/>
    </reaction>
    <physiologicalReaction direction="left-to-right" evidence="11">
        <dbReference type="Rhea" id="RHEA:76160"/>
    </physiologicalReaction>
</comment>
<gene>
    <name evidence="12 13" type="primary">crcB</name>
    <name evidence="12" type="synonym">fluC</name>
    <name evidence="13" type="ORF">GCM10007894_27370</name>
</gene>
<dbReference type="NCBIfam" id="TIGR00494">
    <property type="entry name" value="crcB"/>
    <property type="match status" value="1"/>
</dbReference>
<evidence type="ECO:0000256" key="12">
    <source>
        <dbReference type="HAMAP-Rule" id="MF_00454"/>
    </source>
</evidence>
<evidence type="ECO:0000313" key="13">
    <source>
        <dbReference type="EMBL" id="GLS84760.1"/>
    </source>
</evidence>
<feature type="transmembrane region" description="Helical" evidence="12">
    <location>
        <begin position="7"/>
        <end position="30"/>
    </location>
</feature>
<name>A0AA37TYT0_9GAMM</name>
<dbReference type="GO" id="GO:0062054">
    <property type="term" value="F:fluoride channel activity"/>
    <property type="evidence" value="ECO:0007669"/>
    <property type="project" value="UniProtKB-UniRule"/>
</dbReference>
<evidence type="ECO:0000256" key="7">
    <source>
        <dbReference type="ARBA" id="ARBA00023065"/>
    </source>
</evidence>
<dbReference type="AlphaFoldDB" id="A0AA37TYT0"/>
<reference evidence="13 14" key="1">
    <citation type="journal article" date="2014" name="Int. J. Syst. Evol. Microbiol.">
        <title>Complete genome sequence of Corynebacterium casei LMG S-19264T (=DSM 44701T), isolated from a smear-ripened cheese.</title>
        <authorList>
            <consortium name="US DOE Joint Genome Institute (JGI-PGF)"/>
            <person name="Walter F."/>
            <person name="Albersmeier A."/>
            <person name="Kalinowski J."/>
            <person name="Ruckert C."/>
        </authorList>
    </citation>
    <scope>NUCLEOTIDE SEQUENCE [LARGE SCALE GENOMIC DNA]</scope>
    <source>
        <strain evidence="13 14">NBRC 112785</strain>
    </source>
</reference>
<feature type="binding site" evidence="12">
    <location>
        <position position="79"/>
    </location>
    <ligand>
        <name>Na(+)</name>
        <dbReference type="ChEBI" id="CHEBI:29101"/>
        <note>structural</note>
    </ligand>
</feature>
<dbReference type="NCBIfam" id="NF010796">
    <property type="entry name" value="PRK14200.1"/>
    <property type="match status" value="1"/>
</dbReference>
<comment type="activity regulation">
    <text evidence="12">Na(+) is not transported, but it plays an essential structural role and its presence is essential for fluoride channel function.</text>
</comment>
<keyword evidence="12" id="KW-0479">Metal-binding</keyword>
<dbReference type="Proteomes" id="UP001157439">
    <property type="component" value="Unassembled WGS sequence"/>
</dbReference>
<proteinExistence type="inferred from homology"/>
<keyword evidence="9 12" id="KW-0407">Ion channel</keyword>
<comment type="subcellular location">
    <subcellularLocation>
        <location evidence="1 12">Cell membrane</location>
        <topology evidence="1 12">Multi-pass membrane protein</topology>
    </subcellularLocation>
</comment>
<dbReference type="PANTHER" id="PTHR28259:SF1">
    <property type="entry name" value="FLUORIDE EXPORT PROTEIN 1-RELATED"/>
    <property type="match status" value="1"/>
</dbReference>
<dbReference type="HAMAP" id="MF_00454">
    <property type="entry name" value="FluC"/>
    <property type="match status" value="1"/>
</dbReference>
<dbReference type="GO" id="GO:0046872">
    <property type="term" value="F:metal ion binding"/>
    <property type="evidence" value="ECO:0007669"/>
    <property type="project" value="UniProtKB-KW"/>
</dbReference>
<keyword evidence="6 12" id="KW-0915">Sodium</keyword>
<keyword evidence="2 12" id="KW-1003">Cell membrane</keyword>
<evidence type="ECO:0000256" key="2">
    <source>
        <dbReference type="ARBA" id="ARBA00022475"/>
    </source>
</evidence>
<evidence type="ECO:0000256" key="1">
    <source>
        <dbReference type="ARBA" id="ARBA00004651"/>
    </source>
</evidence>
<feature type="binding site" evidence="12">
    <location>
        <position position="76"/>
    </location>
    <ligand>
        <name>Na(+)</name>
        <dbReference type="ChEBI" id="CHEBI:29101"/>
        <note>structural</note>
    </ligand>
</feature>
<dbReference type="GO" id="GO:0140114">
    <property type="term" value="P:cellular detoxification of fluoride"/>
    <property type="evidence" value="ECO:0007669"/>
    <property type="project" value="UniProtKB-UniRule"/>
</dbReference>
<protein>
    <recommendedName>
        <fullName evidence="12">Fluoride-specific ion channel FluC</fullName>
    </recommendedName>
</protein>
<evidence type="ECO:0000256" key="11">
    <source>
        <dbReference type="ARBA" id="ARBA00035585"/>
    </source>
</evidence>
<comment type="similarity">
    <text evidence="10 12">Belongs to the fluoride channel Fluc/FEX (TC 1.A.43) family.</text>
</comment>
<dbReference type="InterPro" id="IPR003691">
    <property type="entry name" value="FluC"/>
</dbReference>
<keyword evidence="4 12" id="KW-0812">Transmembrane</keyword>
<evidence type="ECO:0000256" key="9">
    <source>
        <dbReference type="ARBA" id="ARBA00023303"/>
    </source>
</evidence>
<feature type="transmembrane region" description="Helical" evidence="12">
    <location>
        <begin position="68"/>
        <end position="84"/>
    </location>
</feature>
<accession>A0AA37TYT0</accession>
<evidence type="ECO:0000256" key="6">
    <source>
        <dbReference type="ARBA" id="ARBA00023053"/>
    </source>
</evidence>
<keyword evidence="5 12" id="KW-1133">Transmembrane helix</keyword>
<dbReference type="EMBL" id="BSPO01000003">
    <property type="protein sequence ID" value="GLS84760.1"/>
    <property type="molecule type" value="Genomic_DNA"/>
</dbReference>
<feature type="transmembrane region" description="Helical" evidence="12">
    <location>
        <begin position="104"/>
        <end position="122"/>
    </location>
</feature>
<keyword evidence="14" id="KW-1185">Reference proteome</keyword>
<evidence type="ECO:0000256" key="10">
    <source>
        <dbReference type="ARBA" id="ARBA00035120"/>
    </source>
</evidence>
<evidence type="ECO:0000256" key="3">
    <source>
        <dbReference type="ARBA" id="ARBA00022519"/>
    </source>
</evidence>
<keyword evidence="12" id="KW-0813">Transport</keyword>
<dbReference type="Pfam" id="PF02537">
    <property type="entry name" value="CRCB"/>
    <property type="match status" value="1"/>
</dbReference>